<dbReference type="EMBL" id="JAVHJS010000004">
    <property type="protein sequence ID" value="KAK2861039.1"/>
    <property type="molecule type" value="Genomic_DNA"/>
</dbReference>
<accession>A0AA88NLF3</accession>
<dbReference type="InterPro" id="IPR002004">
    <property type="entry name" value="PABP_HYD_C"/>
</dbReference>
<dbReference type="Gene3D" id="1.10.1900.10">
    <property type="entry name" value="c-terminal domain of poly(a) binding protein"/>
    <property type="match status" value="1"/>
</dbReference>
<gene>
    <name evidence="3" type="ORF">Q7C36_005205</name>
</gene>
<feature type="compositionally biased region" description="Polar residues" evidence="1">
    <location>
        <begin position="8"/>
        <end position="22"/>
    </location>
</feature>
<feature type="region of interest" description="Disordered" evidence="1">
    <location>
        <begin position="1"/>
        <end position="25"/>
    </location>
</feature>
<name>A0AA88NLF3_TACVA</name>
<evidence type="ECO:0000313" key="3">
    <source>
        <dbReference type="EMBL" id="KAK2861039.1"/>
    </source>
</evidence>
<dbReference type="AlphaFoldDB" id="A0AA88NLF3"/>
<feature type="domain" description="PABC" evidence="2">
    <location>
        <begin position="30"/>
        <end position="108"/>
    </location>
</feature>
<organism evidence="3 4">
    <name type="scientific">Tachysurus vachellii</name>
    <name type="common">Darkbarbel catfish</name>
    <name type="synonym">Pelteobagrus vachellii</name>
    <dbReference type="NCBI Taxonomy" id="175792"/>
    <lineage>
        <taxon>Eukaryota</taxon>
        <taxon>Metazoa</taxon>
        <taxon>Chordata</taxon>
        <taxon>Craniata</taxon>
        <taxon>Vertebrata</taxon>
        <taxon>Euteleostomi</taxon>
        <taxon>Actinopterygii</taxon>
        <taxon>Neopterygii</taxon>
        <taxon>Teleostei</taxon>
        <taxon>Ostariophysi</taxon>
        <taxon>Siluriformes</taxon>
        <taxon>Bagridae</taxon>
        <taxon>Tachysurus</taxon>
    </lineage>
</organism>
<sequence>MDFRAPPDQTQSAHGSFISQSEPAVPAPARKPLTIYMLESADLDEQIRMLYEYIFPLVEKIHPTGAKHITRLVIEGENNYDLVNLIAEPNRLRAHVEQIAAVLQAREAGQDVHFPSLKKKKKRMRRKKNI</sequence>
<proteinExistence type="predicted"/>
<protein>
    <recommendedName>
        <fullName evidence="2">PABC domain-containing protein</fullName>
    </recommendedName>
</protein>
<reference evidence="3" key="1">
    <citation type="submission" date="2023-08" db="EMBL/GenBank/DDBJ databases">
        <title>Pelteobagrus vachellii genome.</title>
        <authorList>
            <person name="Liu H."/>
        </authorList>
    </citation>
    <scope>NUCLEOTIDE SEQUENCE</scope>
    <source>
        <strain evidence="3">PRFRI_2022a</strain>
        <tissue evidence="3">Muscle</tissue>
    </source>
</reference>
<dbReference type="PROSITE" id="PS51309">
    <property type="entry name" value="PABC"/>
    <property type="match status" value="1"/>
</dbReference>
<dbReference type="SUPFAM" id="SSF63570">
    <property type="entry name" value="PABC (PABP) domain"/>
    <property type="match status" value="1"/>
</dbReference>
<dbReference type="Pfam" id="PF00658">
    <property type="entry name" value="MLLE"/>
    <property type="match status" value="1"/>
</dbReference>
<dbReference type="InterPro" id="IPR036053">
    <property type="entry name" value="PABP-dom"/>
</dbReference>
<evidence type="ECO:0000256" key="1">
    <source>
        <dbReference type="SAM" id="MobiDB-lite"/>
    </source>
</evidence>
<comment type="caution">
    <text evidence="3">The sequence shown here is derived from an EMBL/GenBank/DDBJ whole genome shotgun (WGS) entry which is preliminary data.</text>
</comment>
<dbReference type="Proteomes" id="UP001187315">
    <property type="component" value="Unassembled WGS sequence"/>
</dbReference>
<evidence type="ECO:0000313" key="4">
    <source>
        <dbReference type="Proteomes" id="UP001187315"/>
    </source>
</evidence>
<evidence type="ECO:0000259" key="2">
    <source>
        <dbReference type="PROSITE" id="PS51309"/>
    </source>
</evidence>
<dbReference type="SMART" id="SM00517">
    <property type="entry name" value="PolyA"/>
    <property type="match status" value="1"/>
</dbReference>
<keyword evidence="4" id="KW-1185">Reference proteome</keyword>
<dbReference type="GO" id="GO:0003723">
    <property type="term" value="F:RNA binding"/>
    <property type="evidence" value="ECO:0007669"/>
    <property type="project" value="InterPro"/>
</dbReference>